<dbReference type="PROSITE" id="PS00018">
    <property type="entry name" value="EF_HAND_1"/>
    <property type="match status" value="1"/>
</dbReference>
<dbReference type="InterPro" id="IPR002048">
    <property type="entry name" value="EF_hand_dom"/>
</dbReference>
<feature type="domain" description="EF-hand" evidence="5">
    <location>
        <begin position="79"/>
        <end position="114"/>
    </location>
</feature>
<dbReference type="CDD" id="cd00051">
    <property type="entry name" value="EFh"/>
    <property type="match status" value="1"/>
</dbReference>
<sequence length="147" mass="16547">MGKDFSDDQIKAMKDAFSLFDSDRDGRIAPSDLGVLMRALGGNPTQLQLMQIIKAESLTAPFDINRFLELMRAHLNTDPFDGPLRDAFKVIDKESTGRITVKDLRHILTSIGEKLEGSEFDEWIKEVEVGPDGTFKYEDLIQKITAK</sequence>
<dbReference type="PROSITE" id="PS50222">
    <property type="entry name" value="EF_HAND_2"/>
    <property type="match status" value="2"/>
</dbReference>
<gene>
    <name evidence="6" type="ORF">FCM35_KLT01939</name>
</gene>
<keyword evidence="4" id="KW-0106">Calcium</keyword>
<dbReference type="EMBL" id="SWLB01000011">
    <property type="protein sequence ID" value="KAF3332362.1"/>
    <property type="molecule type" value="Genomic_DNA"/>
</dbReference>
<dbReference type="AlphaFoldDB" id="A0A833R5Y7"/>
<dbReference type="InterPro" id="IPR018247">
    <property type="entry name" value="EF_Hand_1_Ca_BS"/>
</dbReference>
<dbReference type="PANTHER" id="PTHR23048">
    <property type="entry name" value="MYOSIN LIGHT CHAIN 1, 3"/>
    <property type="match status" value="1"/>
</dbReference>
<keyword evidence="3" id="KW-0677">Repeat</keyword>
<keyword evidence="7" id="KW-1185">Reference proteome</keyword>
<evidence type="ECO:0000259" key="5">
    <source>
        <dbReference type="PROSITE" id="PS50222"/>
    </source>
</evidence>
<dbReference type="GO" id="GO:0005509">
    <property type="term" value="F:calcium ion binding"/>
    <property type="evidence" value="ECO:0007669"/>
    <property type="project" value="InterPro"/>
</dbReference>
<feature type="domain" description="EF-hand" evidence="5">
    <location>
        <begin position="8"/>
        <end position="43"/>
    </location>
</feature>
<dbReference type="SUPFAM" id="SSF47473">
    <property type="entry name" value="EF-hand"/>
    <property type="match status" value="1"/>
</dbReference>
<comment type="function">
    <text evidence="1">Potential calcium sensor.</text>
</comment>
<dbReference type="Pfam" id="PF13499">
    <property type="entry name" value="EF-hand_7"/>
    <property type="match status" value="1"/>
</dbReference>
<dbReference type="Pfam" id="PF13405">
    <property type="entry name" value="EF-hand_6"/>
    <property type="match status" value="1"/>
</dbReference>
<dbReference type="GO" id="GO:0016460">
    <property type="term" value="C:myosin II complex"/>
    <property type="evidence" value="ECO:0007669"/>
    <property type="project" value="TreeGrafter"/>
</dbReference>
<dbReference type="InterPro" id="IPR050230">
    <property type="entry name" value="CALM/Myosin/TropC-like"/>
</dbReference>
<dbReference type="OrthoDB" id="26525at2759"/>
<reference evidence="6" key="1">
    <citation type="submission" date="2020-01" db="EMBL/GenBank/DDBJ databases">
        <title>Genome sequence of Kobresia littledalei, the first chromosome-level genome in the family Cyperaceae.</title>
        <authorList>
            <person name="Qu G."/>
        </authorList>
    </citation>
    <scope>NUCLEOTIDE SEQUENCE</scope>
    <source>
        <strain evidence="6">C.B.Clarke</strain>
        <tissue evidence="6">Leaf</tissue>
    </source>
</reference>
<protein>
    <submittedName>
        <fullName evidence="6">Putative calcium-binding protein CML13</fullName>
    </submittedName>
</protein>
<dbReference type="InterPro" id="IPR011992">
    <property type="entry name" value="EF-hand-dom_pair"/>
</dbReference>
<comment type="caution">
    <text evidence="6">The sequence shown here is derived from an EMBL/GenBank/DDBJ whole genome shotgun (WGS) entry which is preliminary data.</text>
</comment>
<dbReference type="FunFam" id="1.10.238.10:FF:000143">
    <property type="entry name" value="probable calcium-binding protein CML13"/>
    <property type="match status" value="1"/>
</dbReference>
<dbReference type="Gene3D" id="1.10.238.10">
    <property type="entry name" value="EF-hand"/>
    <property type="match status" value="2"/>
</dbReference>
<dbReference type="PANTHER" id="PTHR23048:SF0">
    <property type="entry name" value="CALMODULIN LIKE 3"/>
    <property type="match status" value="1"/>
</dbReference>
<evidence type="ECO:0000256" key="1">
    <source>
        <dbReference type="ARBA" id="ARBA00003291"/>
    </source>
</evidence>
<evidence type="ECO:0000256" key="4">
    <source>
        <dbReference type="ARBA" id="ARBA00022837"/>
    </source>
</evidence>
<name>A0A833R5Y7_9POAL</name>
<keyword evidence="2" id="KW-0479">Metal-binding</keyword>
<evidence type="ECO:0000313" key="7">
    <source>
        <dbReference type="Proteomes" id="UP000623129"/>
    </source>
</evidence>
<dbReference type="Proteomes" id="UP000623129">
    <property type="component" value="Unassembled WGS sequence"/>
</dbReference>
<evidence type="ECO:0000256" key="3">
    <source>
        <dbReference type="ARBA" id="ARBA00022737"/>
    </source>
</evidence>
<organism evidence="6 7">
    <name type="scientific">Carex littledalei</name>
    <dbReference type="NCBI Taxonomy" id="544730"/>
    <lineage>
        <taxon>Eukaryota</taxon>
        <taxon>Viridiplantae</taxon>
        <taxon>Streptophyta</taxon>
        <taxon>Embryophyta</taxon>
        <taxon>Tracheophyta</taxon>
        <taxon>Spermatophyta</taxon>
        <taxon>Magnoliopsida</taxon>
        <taxon>Liliopsida</taxon>
        <taxon>Poales</taxon>
        <taxon>Cyperaceae</taxon>
        <taxon>Cyperoideae</taxon>
        <taxon>Cariceae</taxon>
        <taxon>Carex</taxon>
        <taxon>Carex subgen. Euthyceras</taxon>
    </lineage>
</organism>
<dbReference type="SMART" id="SM00054">
    <property type="entry name" value="EFh"/>
    <property type="match status" value="3"/>
</dbReference>
<accession>A0A833R5Y7</accession>
<evidence type="ECO:0000313" key="6">
    <source>
        <dbReference type="EMBL" id="KAF3332362.1"/>
    </source>
</evidence>
<dbReference type="FunFam" id="1.10.238.10:FF:000082">
    <property type="entry name" value="Myosin light chain 1"/>
    <property type="match status" value="1"/>
</dbReference>
<proteinExistence type="predicted"/>
<evidence type="ECO:0000256" key="2">
    <source>
        <dbReference type="ARBA" id="ARBA00022723"/>
    </source>
</evidence>